<dbReference type="GO" id="GO:0017119">
    <property type="term" value="C:Golgi transport complex"/>
    <property type="evidence" value="ECO:0007669"/>
    <property type="project" value="UniProtKB-UniRule"/>
</dbReference>
<dbReference type="Proteomes" id="UP001153620">
    <property type="component" value="Chromosome 4"/>
</dbReference>
<dbReference type="OrthoDB" id="272987at2759"/>
<dbReference type="Pfam" id="PF06419">
    <property type="entry name" value="COG6_N"/>
    <property type="match status" value="1"/>
</dbReference>
<evidence type="ECO:0000256" key="9">
    <source>
        <dbReference type="ARBA" id="ARBA00023136"/>
    </source>
</evidence>
<evidence type="ECO:0000256" key="10">
    <source>
        <dbReference type="ARBA" id="ARBA00031348"/>
    </source>
</evidence>
<protein>
    <recommendedName>
        <fullName evidence="5 11">Conserved oligomeric Golgi complex subunit 6</fullName>
        <shortName evidence="11">COG complex subunit 6</shortName>
    </recommendedName>
    <alternativeName>
        <fullName evidence="10 11">Component of oligomeric Golgi complex 6</fullName>
    </alternativeName>
</protein>
<evidence type="ECO:0000313" key="14">
    <source>
        <dbReference type="EMBL" id="CAG9810797.1"/>
    </source>
</evidence>
<evidence type="ECO:0000256" key="6">
    <source>
        <dbReference type="ARBA" id="ARBA00022448"/>
    </source>
</evidence>
<reference evidence="14" key="2">
    <citation type="submission" date="2022-10" db="EMBL/GenBank/DDBJ databases">
        <authorList>
            <consortium name="ENA_rothamsted_submissions"/>
            <consortium name="culmorum"/>
            <person name="King R."/>
        </authorList>
    </citation>
    <scope>NUCLEOTIDE SEQUENCE</scope>
</reference>
<evidence type="ECO:0000256" key="2">
    <source>
        <dbReference type="ARBA" id="ARBA00004395"/>
    </source>
</evidence>
<keyword evidence="9 11" id="KW-0472">Membrane</keyword>
<proteinExistence type="inferred from homology"/>
<evidence type="ECO:0000256" key="5">
    <source>
        <dbReference type="ARBA" id="ARBA00020973"/>
    </source>
</evidence>
<feature type="domain" description="Conserved oligomeric complex COG6 N-terminal" evidence="12">
    <location>
        <begin position="37"/>
        <end position="149"/>
    </location>
</feature>
<evidence type="ECO:0000256" key="3">
    <source>
        <dbReference type="ARBA" id="ARBA00011023"/>
    </source>
</evidence>
<dbReference type="GO" id="GO:0000139">
    <property type="term" value="C:Golgi membrane"/>
    <property type="evidence" value="ECO:0007669"/>
    <property type="project" value="UniProtKB-SubCell"/>
</dbReference>
<evidence type="ECO:0000256" key="8">
    <source>
        <dbReference type="ARBA" id="ARBA00023034"/>
    </source>
</evidence>
<comment type="subcellular location">
    <subcellularLocation>
        <location evidence="2 11">Golgi apparatus membrane</location>
        <topology evidence="2 11">Peripheral membrane protein</topology>
    </subcellularLocation>
</comment>
<evidence type="ECO:0000256" key="4">
    <source>
        <dbReference type="ARBA" id="ARBA00011166"/>
    </source>
</evidence>
<keyword evidence="6 11" id="KW-0813">Transport</keyword>
<keyword evidence="7 11" id="KW-0653">Protein transport</keyword>
<comment type="subunit">
    <text evidence="4">Component of the conserved oligomeric Golgi complex which is composed of eight different subunits and is required for normal Golgi morphology and localization.</text>
</comment>
<evidence type="ECO:0000259" key="13">
    <source>
        <dbReference type="Pfam" id="PF20653"/>
    </source>
</evidence>
<dbReference type="InterPro" id="IPR010490">
    <property type="entry name" value="COG6"/>
</dbReference>
<keyword evidence="8 11" id="KW-0333">Golgi apparatus</keyword>
<comment type="function">
    <text evidence="1 11">Required for normal Golgi function.</text>
</comment>
<organism evidence="14 15">
    <name type="scientific">Chironomus riparius</name>
    <dbReference type="NCBI Taxonomy" id="315576"/>
    <lineage>
        <taxon>Eukaryota</taxon>
        <taxon>Metazoa</taxon>
        <taxon>Ecdysozoa</taxon>
        <taxon>Arthropoda</taxon>
        <taxon>Hexapoda</taxon>
        <taxon>Insecta</taxon>
        <taxon>Pterygota</taxon>
        <taxon>Neoptera</taxon>
        <taxon>Endopterygota</taxon>
        <taxon>Diptera</taxon>
        <taxon>Nematocera</taxon>
        <taxon>Chironomoidea</taxon>
        <taxon>Chironomidae</taxon>
        <taxon>Chironominae</taxon>
        <taxon>Chironomus</taxon>
    </lineage>
</organism>
<evidence type="ECO:0000256" key="1">
    <source>
        <dbReference type="ARBA" id="ARBA00003627"/>
    </source>
</evidence>
<keyword evidence="15" id="KW-1185">Reference proteome</keyword>
<dbReference type="GO" id="GO:0015031">
    <property type="term" value="P:protein transport"/>
    <property type="evidence" value="ECO:0007669"/>
    <property type="project" value="UniProtKB-KW"/>
</dbReference>
<comment type="similarity">
    <text evidence="3 11">Belongs to the COG6 family.</text>
</comment>
<dbReference type="Pfam" id="PF20653">
    <property type="entry name" value="COG6_C"/>
    <property type="match status" value="1"/>
</dbReference>
<dbReference type="GO" id="GO:0006891">
    <property type="term" value="P:intra-Golgi vesicle-mediated transport"/>
    <property type="evidence" value="ECO:0007669"/>
    <property type="project" value="UniProtKB-UniRule"/>
</dbReference>
<accession>A0A9N9X0A4</accession>
<evidence type="ECO:0000256" key="11">
    <source>
        <dbReference type="RuleBase" id="RU365075"/>
    </source>
</evidence>
<sequence>MPDPNEQDIDHVQQKLNKIFETRYDTDREIVDSLKDLSTFFTDNTLDSRRNLRSQIERRSLEINKKFLAAFRGVKVSLDSLSSEVDSMNKSVTKMRETLQQTQTQTHELINQTNDLQIERSKLQVHHDVAVAFLSHFQLSHADHQILYGTTRDEKISLEFFRVLEHVQSIHNECRSLIQNGFESLAMDIMEEMAMHQEAGLERLYRWTQSHCRNLDVSNELTNLIIMAMSKLQDRPVLFKYVIDEFSTNRRSVLVKVFIEALTIGEHGNKPIEFHVHDSKRYIADIFAWLHQAIHNERESLLILCRNCDKNDLTEVIDGALANIADGVAHPLRVRIDTVLNTVNDTIVLYSIANLVRFYYNIIRGMVKTGQLENTLNEVQRISEQFYLNSLTQNVRDILNTQQDLKQSDMLIAPPAVKRLLNMLKELLNVANMVEGRQQDIQKIVGVVIDPLLLTVTEQITHLPAIDMAVYFLNVLYEIISTLGVYEFIDERMERLNGQADAQIETLTSEQASSIVANLNLGPIYTVLQSPIESDNKLDIHHLKMCMNKLDSFIECPEMLILPQVNLLQSTNYAGIVQKRAFSVIAAIYKQLYEKIHSGEYPNPDQLLSKKPEEVHAMLVGR</sequence>
<dbReference type="PANTHER" id="PTHR21506:SF0">
    <property type="entry name" value="CONSERVED OLIGOMERIC GOLGI COMPLEX SUBUNIT 6"/>
    <property type="match status" value="1"/>
</dbReference>
<evidence type="ECO:0000259" key="12">
    <source>
        <dbReference type="Pfam" id="PF06419"/>
    </source>
</evidence>
<dbReference type="InterPro" id="IPR048368">
    <property type="entry name" value="COG6_N"/>
</dbReference>
<dbReference type="InterPro" id="IPR048369">
    <property type="entry name" value="COG6_C"/>
</dbReference>
<evidence type="ECO:0000313" key="15">
    <source>
        <dbReference type="Proteomes" id="UP001153620"/>
    </source>
</evidence>
<gene>
    <name evidence="14" type="ORF">CHIRRI_LOCUS13609</name>
</gene>
<feature type="domain" description="Conserved Oligomeric Golgi complex subunit 6 C-terminal" evidence="13">
    <location>
        <begin position="184"/>
        <end position="619"/>
    </location>
</feature>
<reference evidence="14" key="1">
    <citation type="submission" date="2022-01" db="EMBL/GenBank/DDBJ databases">
        <authorList>
            <person name="King R."/>
        </authorList>
    </citation>
    <scope>NUCLEOTIDE SEQUENCE</scope>
</reference>
<dbReference type="AlphaFoldDB" id="A0A9N9X0A4"/>
<dbReference type="SMART" id="SM01087">
    <property type="entry name" value="COG6"/>
    <property type="match status" value="1"/>
</dbReference>
<name>A0A9N9X0A4_9DIPT</name>
<dbReference type="PANTHER" id="PTHR21506">
    <property type="entry name" value="COMPONENT OF OLIGOMERIC GOLGI COMPLEX 6"/>
    <property type="match status" value="1"/>
</dbReference>
<evidence type="ECO:0000256" key="7">
    <source>
        <dbReference type="ARBA" id="ARBA00022927"/>
    </source>
</evidence>
<dbReference type="EMBL" id="OU895880">
    <property type="protein sequence ID" value="CAG9810797.1"/>
    <property type="molecule type" value="Genomic_DNA"/>
</dbReference>